<dbReference type="RefSeq" id="WP_146454224.1">
    <property type="nucleotide sequence ID" value="NZ_SJPW01000001.1"/>
</dbReference>
<evidence type="ECO:0000313" key="5">
    <source>
        <dbReference type="Proteomes" id="UP000318288"/>
    </source>
</evidence>
<keyword evidence="4" id="KW-0808">Transferase</keyword>
<dbReference type="Proteomes" id="UP000318288">
    <property type="component" value="Unassembled WGS sequence"/>
</dbReference>
<dbReference type="InterPro" id="IPR000653">
    <property type="entry name" value="DegT/StrS_aminotransferase"/>
</dbReference>
<accession>A0A5C6FHS6</accession>
<proteinExistence type="inferred from homology"/>
<dbReference type="Gene3D" id="3.90.1150.10">
    <property type="entry name" value="Aspartate Aminotransferase, domain 1"/>
    <property type="match status" value="1"/>
</dbReference>
<dbReference type="AlphaFoldDB" id="A0A5C6FHS6"/>
<evidence type="ECO:0000256" key="3">
    <source>
        <dbReference type="RuleBase" id="RU004508"/>
    </source>
</evidence>
<dbReference type="Gene3D" id="3.40.640.10">
    <property type="entry name" value="Type I PLP-dependent aspartate aminotransferase-like (Major domain)"/>
    <property type="match status" value="1"/>
</dbReference>
<evidence type="ECO:0000313" key="4">
    <source>
        <dbReference type="EMBL" id="TWU60430.1"/>
    </source>
</evidence>
<protein>
    <submittedName>
        <fullName evidence="4">L-glutamine:2-deoxy-scyllo-inosose aminotransferase</fullName>
        <ecNumber evidence="4">2.6.1.100</ecNumber>
    </submittedName>
</protein>
<keyword evidence="5" id="KW-1185">Reference proteome</keyword>
<dbReference type="SUPFAM" id="SSF53383">
    <property type="entry name" value="PLP-dependent transferases"/>
    <property type="match status" value="1"/>
</dbReference>
<keyword evidence="4" id="KW-0032">Aminotransferase</keyword>
<reference evidence="4 5" key="1">
    <citation type="submission" date="2019-02" db="EMBL/GenBank/DDBJ databases">
        <title>Deep-cultivation of Planctomycetes and their phenomic and genomic characterization uncovers novel biology.</title>
        <authorList>
            <person name="Wiegand S."/>
            <person name="Jogler M."/>
            <person name="Boedeker C."/>
            <person name="Pinto D."/>
            <person name="Vollmers J."/>
            <person name="Rivas-Marin E."/>
            <person name="Kohn T."/>
            <person name="Peeters S.H."/>
            <person name="Heuer A."/>
            <person name="Rast P."/>
            <person name="Oberbeckmann S."/>
            <person name="Bunk B."/>
            <person name="Jeske O."/>
            <person name="Meyerdierks A."/>
            <person name="Storesund J.E."/>
            <person name="Kallscheuer N."/>
            <person name="Luecker S."/>
            <person name="Lage O.M."/>
            <person name="Pohl T."/>
            <person name="Merkel B.J."/>
            <person name="Hornburger P."/>
            <person name="Mueller R.-W."/>
            <person name="Bruemmer F."/>
            <person name="Labrenz M."/>
            <person name="Spormann A.M."/>
            <person name="Op Den Camp H."/>
            <person name="Overmann J."/>
            <person name="Amann R."/>
            <person name="Jetten M.S.M."/>
            <person name="Mascher T."/>
            <person name="Medema M.H."/>
            <person name="Devos D.P."/>
            <person name="Kaster A.-K."/>
            <person name="Ovreas L."/>
            <person name="Rohde M."/>
            <person name="Galperin M.Y."/>
            <person name="Jogler C."/>
        </authorList>
    </citation>
    <scope>NUCLEOTIDE SEQUENCE [LARGE SCALE GENOMIC DNA]</scope>
    <source>
        <strain evidence="4 5">Poly51</strain>
    </source>
</reference>
<comment type="caution">
    <text evidence="4">The sequence shown here is derived from an EMBL/GenBank/DDBJ whole genome shotgun (WGS) entry which is preliminary data.</text>
</comment>
<dbReference type="GO" id="GO:0008483">
    <property type="term" value="F:transaminase activity"/>
    <property type="evidence" value="ECO:0007669"/>
    <property type="project" value="UniProtKB-KW"/>
</dbReference>
<dbReference type="EMBL" id="SJPW01000001">
    <property type="protein sequence ID" value="TWU60430.1"/>
    <property type="molecule type" value="Genomic_DNA"/>
</dbReference>
<dbReference type="GO" id="GO:0030170">
    <property type="term" value="F:pyridoxal phosphate binding"/>
    <property type="evidence" value="ECO:0007669"/>
    <property type="project" value="TreeGrafter"/>
</dbReference>
<dbReference type="EC" id="2.6.1.100" evidence="4"/>
<dbReference type="OrthoDB" id="257609at2"/>
<dbReference type="PANTHER" id="PTHR30244:SF36">
    <property type="entry name" value="3-OXO-GLUCOSE-6-PHOSPHATE:GLUTAMATE AMINOTRANSFERASE"/>
    <property type="match status" value="1"/>
</dbReference>
<dbReference type="PANTHER" id="PTHR30244">
    <property type="entry name" value="TRANSAMINASE"/>
    <property type="match status" value="1"/>
</dbReference>
<dbReference type="InterPro" id="IPR015421">
    <property type="entry name" value="PyrdxlP-dep_Trfase_major"/>
</dbReference>
<comment type="similarity">
    <text evidence="2 3">Belongs to the DegT/DnrJ/EryC1 family.</text>
</comment>
<organism evidence="4 5">
    <name type="scientific">Rubripirellula tenax</name>
    <dbReference type="NCBI Taxonomy" id="2528015"/>
    <lineage>
        <taxon>Bacteria</taxon>
        <taxon>Pseudomonadati</taxon>
        <taxon>Planctomycetota</taxon>
        <taxon>Planctomycetia</taxon>
        <taxon>Pirellulales</taxon>
        <taxon>Pirellulaceae</taxon>
        <taxon>Rubripirellula</taxon>
    </lineage>
</organism>
<keyword evidence="1 3" id="KW-0663">Pyridoxal phosphate</keyword>
<gene>
    <name evidence="4" type="primary">btrR</name>
    <name evidence="4" type="ORF">Poly51_07060</name>
</gene>
<dbReference type="Pfam" id="PF01041">
    <property type="entry name" value="DegT_DnrJ_EryC1"/>
    <property type="match status" value="1"/>
</dbReference>
<name>A0A5C6FHS6_9BACT</name>
<evidence type="ECO:0000256" key="1">
    <source>
        <dbReference type="ARBA" id="ARBA00022898"/>
    </source>
</evidence>
<dbReference type="InterPro" id="IPR015424">
    <property type="entry name" value="PyrdxlP-dep_Trfase"/>
</dbReference>
<sequence>MTLKLPVWPPDWPSIGRAAADSFASGDWGRYGATACGLLQSRLTEITGASASRLVCSGSAAVELALRAAGVGPGDEVITAAFDYPGNVRAIELLGARPVLVDLSANSPCIDFDGAAAAASPRVRAVIASHLFGVSADVVALKATCEQLGWTLVEDACQVAGMMIDGRAAGSIGHFGTWSLGGSKLITSGSGGVVFANDDRSAARLTPILDRPSDAFGLSPLAAAVVLPQLDRLDEMNRRRSETAVFLRDEVTPRLPGWVWESGVRNVSAFYKTAFTVESAQARLRVITAAEELGLPIGVGFRSMADTSERRCRKPVPLDRSRMLGERLLVLDHRALMIDASDRDELARLMLATAG</sequence>
<evidence type="ECO:0000256" key="2">
    <source>
        <dbReference type="ARBA" id="ARBA00037999"/>
    </source>
</evidence>
<dbReference type="InterPro" id="IPR015422">
    <property type="entry name" value="PyrdxlP-dep_Trfase_small"/>
</dbReference>
<dbReference type="GO" id="GO:0000271">
    <property type="term" value="P:polysaccharide biosynthetic process"/>
    <property type="evidence" value="ECO:0007669"/>
    <property type="project" value="TreeGrafter"/>
</dbReference>